<name>A0A7I7SFP8_9MYCO</name>
<keyword evidence="2" id="KW-0472">Membrane</keyword>
<gene>
    <name evidence="3" type="ORF">B8W67_16605</name>
</gene>
<accession>A0A7I7SFP8</accession>
<evidence type="ECO:0000313" key="4">
    <source>
        <dbReference type="Proteomes" id="UP000193577"/>
    </source>
</evidence>
<dbReference type="AlphaFoldDB" id="A0A7I7SFP8"/>
<keyword evidence="2" id="KW-1133">Transmembrane helix</keyword>
<feature type="compositionally biased region" description="Pro residues" evidence="1">
    <location>
        <begin position="1"/>
        <end position="35"/>
    </location>
</feature>
<feature type="region of interest" description="Disordered" evidence="1">
    <location>
        <begin position="1"/>
        <end position="36"/>
    </location>
</feature>
<sequence length="281" mass="29810">MPFNPPPNWPPAPPGWTPEPGWQPDPAWGPPPPEWPLWVNDTATDTATPARRTTTALWIGLGAAVLVVAVAITAVLLTRGSGPATTSASGDDEPPITALSTSVLVDRSAFPIPGPHPQWQSMELDHAKEVIDPEDITGSSECKDLLYDTSYISGVFKRLAVEQPDAYIVLGVKLELGAKKYDVAEYVDKCANDRGAMNHGENTGAVRLSDLSGLPSWATAFSVEDSHAGETVFSQQSIVGYYREVKVSVDSACFGSGPSGVADDDLVGLFNDQVDKLAAAP</sequence>
<reference evidence="3 4" key="1">
    <citation type="submission" date="2017-04" db="EMBL/GenBank/DDBJ databases">
        <title>The new phylogeny of genus Mycobacterium.</title>
        <authorList>
            <person name="Tortoli E."/>
            <person name="Trovato A."/>
            <person name="Cirillo D.M."/>
        </authorList>
    </citation>
    <scope>NUCLEOTIDE SEQUENCE [LARGE SCALE GENOMIC DNA]</scope>
    <source>
        <strain evidence="3 4">KCTC 19819</strain>
    </source>
</reference>
<feature type="transmembrane region" description="Helical" evidence="2">
    <location>
        <begin position="56"/>
        <end position="77"/>
    </location>
</feature>
<evidence type="ECO:0000313" key="3">
    <source>
        <dbReference type="EMBL" id="OSC31168.1"/>
    </source>
</evidence>
<dbReference type="Proteomes" id="UP000193577">
    <property type="component" value="Unassembled WGS sequence"/>
</dbReference>
<protein>
    <submittedName>
        <fullName evidence="3">Uncharacterized protein</fullName>
    </submittedName>
</protein>
<comment type="caution">
    <text evidence="3">The sequence shown here is derived from an EMBL/GenBank/DDBJ whole genome shotgun (WGS) entry which is preliminary data.</text>
</comment>
<evidence type="ECO:0000256" key="2">
    <source>
        <dbReference type="SAM" id="Phobius"/>
    </source>
</evidence>
<keyword evidence="4" id="KW-1185">Reference proteome</keyword>
<keyword evidence="2" id="KW-0812">Transmembrane</keyword>
<dbReference type="EMBL" id="NCXO01000046">
    <property type="protein sequence ID" value="OSC31168.1"/>
    <property type="molecule type" value="Genomic_DNA"/>
</dbReference>
<proteinExistence type="predicted"/>
<evidence type="ECO:0000256" key="1">
    <source>
        <dbReference type="SAM" id="MobiDB-lite"/>
    </source>
</evidence>
<organism evidence="3 4">
    <name type="scientific">Mycolicibacillus koreensis</name>
    <dbReference type="NCBI Taxonomy" id="1069220"/>
    <lineage>
        <taxon>Bacteria</taxon>
        <taxon>Bacillati</taxon>
        <taxon>Actinomycetota</taxon>
        <taxon>Actinomycetes</taxon>
        <taxon>Mycobacteriales</taxon>
        <taxon>Mycobacteriaceae</taxon>
        <taxon>Mycolicibacillus</taxon>
    </lineage>
</organism>